<dbReference type="Proteomes" id="UP000544222">
    <property type="component" value="Unassembled WGS sequence"/>
</dbReference>
<proteinExistence type="predicted"/>
<protein>
    <submittedName>
        <fullName evidence="1">Uncharacterized protein</fullName>
    </submittedName>
</protein>
<organism evidence="1 2">
    <name type="scientific">Microbacter margulisiae</name>
    <dbReference type="NCBI Taxonomy" id="1350067"/>
    <lineage>
        <taxon>Bacteria</taxon>
        <taxon>Pseudomonadati</taxon>
        <taxon>Bacteroidota</taxon>
        <taxon>Bacteroidia</taxon>
        <taxon>Bacteroidales</taxon>
        <taxon>Porphyromonadaceae</taxon>
        <taxon>Microbacter</taxon>
    </lineage>
</organism>
<gene>
    <name evidence="1" type="ORF">FHX64_001551</name>
</gene>
<name>A0A7W5DRH4_9PORP</name>
<comment type="caution">
    <text evidence="1">The sequence shown here is derived from an EMBL/GenBank/DDBJ whole genome shotgun (WGS) entry which is preliminary data.</text>
</comment>
<sequence length="187" mass="20786">MTSALNALCKKIQQLDTEHEHGRRSVLISRHHDMLANFDFNRTNPFERVIRVLPQWTIDRANVSAVVTIPAFDPAKHLVAPNKLPLMRWMVTLGVATDMLVPENLNVYDYAHDLLLGYRREVSSEWNHVKRSLAEQTLTVDLPLVSPVLTADDTLVLSIGVEFGNIGVDGSGEAVKYAGCAKILGCV</sequence>
<reference evidence="1 2" key="1">
    <citation type="submission" date="2020-08" db="EMBL/GenBank/DDBJ databases">
        <title>Genomic Encyclopedia of Type Strains, Phase IV (KMG-IV): sequencing the most valuable type-strain genomes for metagenomic binning, comparative biology and taxonomic classification.</title>
        <authorList>
            <person name="Goeker M."/>
        </authorList>
    </citation>
    <scope>NUCLEOTIDE SEQUENCE [LARGE SCALE GENOMIC DNA]</scope>
    <source>
        <strain evidence="1 2">DSM 27471</strain>
    </source>
</reference>
<evidence type="ECO:0000313" key="2">
    <source>
        <dbReference type="Proteomes" id="UP000544222"/>
    </source>
</evidence>
<dbReference type="EMBL" id="JACHYB010000001">
    <property type="protein sequence ID" value="MBB3187388.1"/>
    <property type="molecule type" value="Genomic_DNA"/>
</dbReference>
<keyword evidence="2" id="KW-1185">Reference proteome</keyword>
<dbReference type="AlphaFoldDB" id="A0A7W5DRH4"/>
<evidence type="ECO:0000313" key="1">
    <source>
        <dbReference type="EMBL" id="MBB3187388.1"/>
    </source>
</evidence>
<dbReference type="RefSeq" id="WP_183413150.1">
    <property type="nucleotide sequence ID" value="NZ_JACHYB010000001.1"/>
</dbReference>
<accession>A0A7W5DRH4</accession>